<dbReference type="InterPro" id="IPR025668">
    <property type="entry name" value="Tnp_DDE_dom"/>
</dbReference>
<proteinExistence type="predicted"/>
<protein>
    <submittedName>
        <fullName evidence="2">Transposase</fullName>
    </submittedName>
</protein>
<dbReference type="Pfam" id="PF13737">
    <property type="entry name" value="DDE_Tnp_1_5"/>
    <property type="match status" value="1"/>
</dbReference>
<evidence type="ECO:0000313" key="2">
    <source>
        <dbReference type="EMBL" id="QGT16420.1"/>
    </source>
</evidence>
<organism evidence="2 3">
    <name type="scientific">Wolbachia pipientis</name>
    <dbReference type="NCBI Taxonomy" id="955"/>
    <lineage>
        <taxon>Bacteria</taxon>
        <taxon>Pseudomonadati</taxon>
        <taxon>Pseudomonadota</taxon>
        <taxon>Alphaproteobacteria</taxon>
        <taxon>Rickettsiales</taxon>
        <taxon>Anaplasmataceae</taxon>
        <taxon>Wolbachieae</taxon>
        <taxon>Wolbachia</taxon>
    </lineage>
</organism>
<evidence type="ECO:0000259" key="1">
    <source>
        <dbReference type="Pfam" id="PF13737"/>
    </source>
</evidence>
<accession>A0A6I6CHX8</accession>
<evidence type="ECO:0000313" key="3">
    <source>
        <dbReference type="Proteomes" id="UP000422744"/>
    </source>
</evidence>
<reference evidence="2 3" key="1">
    <citation type="submission" date="2019-03" db="EMBL/GenBank/DDBJ databases">
        <title>Wolbachia endosymbiont of Haematobia irritans wIrr.</title>
        <authorList>
            <person name="Parry R.H."/>
            <person name="Asgari S."/>
        </authorList>
    </citation>
    <scope>NUCLEOTIDE SEQUENCE [LARGE SCALE GENOMIC DNA]</scope>
    <source>
        <strain evidence="3">wIrr</strain>
    </source>
</reference>
<dbReference type="AlphaFoldDB" id="A0A6I6CHX8"/>
<dbReference type="EMBL" id="CP037426">
    <property type="protein sequence ID" value="QGT16420.1"/>
    <property type="molecule type" value="Genomic_DNA"/>
</dbReference>
<dbReference type="Proteomes" id="UP000422744">
    <property type="component" value="Chromosome"/>
</dbReference>
<dbReference type="RefSeq" id="WP_080717625.1">
    <property type="nucleotide sequence ID" value="NZ_AP028948.1"/>
</dbReference>
<gene>
    <name evidence="2" type="ORF">E0495_04210</name>
</gene>
<sequence>MPQKMRVSNCHEYNKFLEKRGNIFRYIDKAIENWYENSPKMQGGNYIYSDKVVILVHIIVNLFRIGLRQTVGFIKGYLQQIGRDLAVISYSQASKKT</sequence>
<name>A0A6I6CHX8_WOLPI</name>
<feature type="domain" description="Transposase DDE" evidence="1">
    <location>
        <begin position="19"/>
        <end position="96"/>
    </location>
</feature>